<dbReference type="Proteomes" id="UP001327957">
    <property type="component" value="Unassembled WGS sequence"/>
</dbReference>
<dbReference type="EMBL" id="JASAOK010000056">
    <property type="protein sequence ID" value="KAK6206242.1"/>
    <property type="molecule type" value="Genomic_DNA"/>
</dbReference>
<gene>
    <name evidence="1" type="ORF">QIS74_13661</name>
</gene>
<dbReference type="AlphaFoldDB" id="A0AAV9SSM4"/>
<evidence type="ECO:0000313" key="1">
    <source>
        <dbReference type="EMBL" id="KAK6206242.1"/>
    </source>
</evidence>
<name>A0AAV9SSM4_9PEZI</name>
<evidence type="ECO:0000313" key="2">
    <source>
        <dbReference type="Proteomes" id="UP001327957"/>
    </source>
</evidence>
<comment type="caution">
    <text evidence="1">The sequence shown here is derived from an EMBL/GenBank/DDBJ whole genome shotgun (WGS) entry which is preliminary data.</text>
</comment>
<protein>
    <submittedName>
        <fullName evidence="1">Uncharacterized protein</fullName>
    </submittedName>
</protein>
<reference evidence="1 2" key="1">
    <citation type="submission" date="2023-04" db="EMBL/GenBank/DDBJ databases">
        <title>Colletotrichum tabacum stain YC1 causing leaf anthracnose on Nicotiana tabacum(L.) cv.</title>
        <authorList>
            <person name="Ji Z."/>
            <person name="Wang M."/>
            <person name="Zhang J."/>
            <person name="Wang N."/>
            <person name="Zhou Z."/>
        </authorList>
    </citation>
    <scope>NUCLEOTIDE SEQUENCE [LARGE SCALE GENOMIC DNA]</scope>
    <source>
        <strain evidence="1 2">YC1</strain>
    </source>
</reference>
<accession>A0AAV9SSM4</accession>
<keyword evidence="2" id="KW-1185">Reference proteome</keyword>
<sequence>MGAQQSIAVLPCLLRLCSEIQVLRNVKCNSFVDVAIQALSGLPPETQSKIAEKLRQKTEVWNVSGQCHTSAQPELRRELSSDGVSHAVHPTAFPYPMCLSCGALGLAHKSAGSACPGSEAPNRMPVESDPSKISARIENEILKNIIKEWEGSLERFLADIELEPERRDFGLSKFALRPKHPNIVDIVLHRFATRELYNSEKAGSRLENKRLLPVEANEEIYAKGFQYDWCKEHRDLCDSVLDDNRKEAINRVIKT</sequence>
<organism evidence="1 2">
    <name type="scientific">Colletotrichum tabaci</name>
    <dbReference type="NCBI Taxonomy" id="1209068"/>
    <lineage>
        <taxon>Eukaryota</taxon>
        <taxon>Fungi</taxon>
        <taxon>Dikarya</taxon>
        <taxon>Ascomycota</taxon>
        <taxon>Pezizomycotina</taxon>
        <taxon>Sordariomycetes</taxon>
        <taxon>Hypocreomycetidae</taxon>
        <taxon>Glomerellales</taxon>
        <taxon>Glomerellaceae</taxon>
        <taxon>Colletotrichum</taxon>
        <taxon>Colletotrichum destructivum species complex</taxon>
    </lineage>
</organism>
<proteinExistence type="predicted"/>